<proteinExistence type="inferred from homology"/>
<keyword evidence="7 8" id="KW-0131">Cell cycle</keyword>
<dbReference type="EMBL" id="BMIR01000020">
    <property type="protein sequence ID" value="GGE52188.1"/>
    <property type="molecule type" value="Genomic_DNA"/>
</dbReference>
<dbReference type="Proteomes" id="UP000628775">
    <property type="component" value="Unassembled WGS sequence"/>
</dbReference>
<comment type="caution">
    <text evidence="9">The sequence shown here is derived from an EMBL/GenBank/DDBJ whole genome shotgun (WGS) entry which is preliminary data.</text>
</comment>
<evidence type="ECO:0000313" key="10">
    <source>
        <dbReference type="Proteomes" id="UP000628775"/>
    </source>
</evidence>
<dbReference type="GO" id="GO:0000921">
    <property type="term" value="P:septin ring assembly"/>
    <property type="evidence" value="ECO:0007669"/>
    <property type="project" value="InterPro"/>
</dbReference>
<gene>
    <name evidence="8 9" type="primary">ezrA</name>
    <name evidence="9" type="ORF">GCM10011391_33770</name>
</gene>
<dbReference type="AlphaFoldDB" id="A0A8J2YM64"/>
<dbReference type="InterPro" id="IPR010379">
    <property type="entry name" value="EzrA"/>
</dbReference>
<dbReference type="HAMAP" id="MF_00728">
    <property type="entry name" value="EzrA"/>
    <property type="match status" value="1"/>
</dbReference>
<evidence type="ECO:0000256" key="6">
    <source>
        <dbReference type="ARBA" id="ARBA00023210"/>
    </source>
</evidence>
<sequence>MIYVIIALIVIVTAIVVIGAIMRKKIYKQIDHYEAWKIDILNRPVKDEIAKVKELRMVGETEKKFEEWRENWDEIVSESLPQVEERLFDAEEMADKFQFGKAQAILNALQQTMDEIEWRLKEMLEELNVVVESDELNRKESVGVKELFHELKKKLITNGPQFKKAVTYVENELNTIDEQLSQFEKETQEGNVIKAREILSEAKASLEAIAEDMEVIPSYYNQIQSNIPKQLNELELGVQEMAEKDYVLTHLQIDKQVADMRKHLSIYEQALEKLELSEVAAGIDSTLDQLDDIYNNIEKEVDSRQRIAKEAEVLKNDLRIVGDKIKKINAETSVVQQSYRIDQEDLQEQGDIDAAFVKLDKEFKEVDDVLQEKKEAYSILLEKVAAMRSQLDHLHDDVDAFKERLTALRKDEMAAKDALGQLKRQLVDTRRKLQKSNLPGLPTEFMTVLEDGEDILIEISDKLDERPLEMHAIKLLMQEANEKMHMVLDKADEMVESAILTEQLIQYGNRYRSQDPVINDELNRAEDAFRSYNYSEAVEIAASAIYKVDKSVIKKFKVEVEDVQ</sequence>
<keyword evidence="6 8" id="KW-0717">Septation</keyword>
<accession>A0A8J2YM64</accession>
<protein>
    <recommendedName>
        <fullName evidence="8">Septation ring formation regulator EzrA</fullName>
    </recommendedName>
</protein>
<dbReference type="Pfam" id="PF06160">
    <property type="entry name" value="EzrA"/>
    <property type="match status" value="1"/>
</dbReference>
<evidence type="ECO:0000256" key="8">
    <source>
        <dbReference type="HAMAP-Rule" id="MF_00728"/>
    </source>
</evidence>
<feature type="topological domain" description="Extracellular" evidence="8">
    <location>
        <begin position="1"/>
        <end position="3"/>
    </location>
</feature>
<dbReference type="GO" id="GO:0005886">
    <property type="term" value="C:plasma membrane"/>
    <property type="evidence" value="ECO:0007669"/>
    <property type="project" value="UniProtKB-SubCell"/>
</dbReference>
<comment type="similarity">
    <text evidence="8">Belongs to the EzrA family.</text>
</comment>
<evidence type="ECO:0000313" key="9">
    <source>
        <dbReference type="EMBL" id="GGE52188.1"/>
    </source>
</evidence>
<evidence type="ECO:0000256" key="3">
    <source>
        <dbReference type="ARBA" id="ARBA00022989"/>
    </source>
</evidence>
<evidence type="ECO:0000256" key="2">
    <source>
        <dbReference type="ARBA" id="ARBA00022692"/>
    </source>
</evidence>
<feature type="topological domain" description="Cytoplasmic" evidence="8">
    <location>
        <begin position="23"/>
        <end position="564"/>
    </location>
</feature>
<keyword evidence="4 8" id="KW-0175">Coiled coil</keyword>
<evidence type="ECO:0000256" key="5">
    <source>
        <dbReference type="ARBA" id="ARBA00023136"/>
    </source>
</evidence>
<reference evidence="9" key="2">
    <citation type="submission" date="2020-09" db="EMBL/GenBank/DDBJ databases">
        <authorList>
            <person name="Sun Q."/>
            <person name="Zhou Y."/>
        </authorList>
    </citation>
    <scope>NUCLEOTIDE SEQUENCE</scope>
    <source>
        <strain evidence="9">CGMCC 1.15371</strain>
    </source>
</reference>
<keyword evidence="2 8" id="KW-0812">Transmembrane</keyword>
<keyword evidence="3 8" id="KW-1133">Transmembrane helix</keyword>
<keyword evidence="8" id="KW-1003">Cell membrane</keyword>
<dbReference type="RefSeq" id="WP_188697113.1">
    <property type="nucleotide sequence ID" value="NZ_BMIR01000020.1"/>
</dbReference>
<evidence type="ECO:0000256" key="4">
    <source>
        <dbReference type="ARBA" id="ARBA00023054"/>
    </source>
</evidence>
<organism evidence="9 10">
    <name type="scientific">Pullulanibacillus camelliae</name>
    <dbReference type="NCBI Taxonomy" id="1707096"/>
    <lineage>
        <taxon>Bacteria</taxon>
        <taxon>Bacillati</taxon>
        <taxon>Bacillota</taxon>
        <taxon>Bacilli</taxon>
        <taxon>Bacillales</taxon>
        <taxon>Sporolactobacillaceae</taxon>
        <taxon>Pullulanibacillus</taxon>
    </lineage>
</organism>
<keyword evidence="5 8" id="KW-0472">Membrane</keyword>
<dbReference type="GO" id="GO:0000917">
    <property type="term" value="P:division septum assembly"/>
    <property type="evidence" value="ECO:0007669"/>
    <property type="project" value="UniProtKB-KW"/>
</dbReference>
<comment type="function">
    <text evidence="8">Negative regulator of FtsZ ring formation; modulates the frequency and position of FtsZ ring formation. Inhibits FtsZ ring formation at polar sites. Interacts either with FtsZ or with one of its binding partners to promote depolymerization.</text>
</comment>
<evidence type="ECO:0000256" key="1">
    <source>
        <dbReference type="ARBA" id="ARBA00022618"/>
    </source>
</evidence>
<dbReference type="NCBIfam" id="NF003413">
    <property type="entry name" value="PRK04778.1-7"/>
    <property type="match status" value="1"/>
</dbReference>
<reference evidence="9" key="1">
    <citation type="journal article" date="2014" name="Int. J. Syst. Evol. Microbiol.">
        <title>Complete genome sequence of Corynebacterium casei LMG S-19264T (=DSM 44701T), isolated from a smear-ripened cheese.</title>
        <authorList>
            <consortium name="US DOE Joint Genome Institute (JGI-PGF)"/>
            <person name="Walter F."/>
            <person name="Albersmeier A."/>
            <person name="Kalinowski J."/>
            <person name="Ruckert C."/>
        </authorList>
    </citation>
    <scope>NUCLEOTIDE SEQUENCE</scope>
    <source>
        <strain evidence="9">CGMCC 1.15371</strain>
    </source>
</reference>
<name>A0A8J2YM64_9BACL</name>
<evidence type="ECO:0000256" key="7">
    <source>
        <dbReference type="ARBA" id="ARBA00023306"/>
    </source>
</evidence>
<dbReference type="GO" id="GO:0005940">
    <property type="term" value="C:septin ring"/>
    <property type="evidence" value="ECO:0007669"/>
    <property type="project" value="InterPro"/>
</dbReference>
<comment type="subcellular location">
    <subcellularLocation>
        <location evidence="8">Cell membrane</location>
        <topology evidence="8">Single-pass membrane protein</topology>
    </subcellularLocation>
    <text evidence="8">Colocalized with FtsZ to the nascent septal site.</text>
</comment>
<keyword evidence="10" id="KW-1185">Reference proteome</keyword>
<keyword evidence="1 8" id="KW-0132">Cell division</keyword>